<dbReference type="Proteomes" id="UP000466694">
    <property type="component" value="Unassembled WGS sequence"/>
</dbReference>
<sequence length="43" mass="4685">MVRRIGTHARDDSVAGLSKLARSTTIAVVVNQELNIIPLRQGK</sequence>
<name>A0A844AFK0_RHIFR</name>
<gene>
    <name evidence="1" type="ORF">GHK48_23320</name>
</gene>
<proteinExistence type="predicted"/>
<reference evidence="1 2" key="1">
    <citation type="journal article" date="2013" name="Genome Biol.">
        <title>Comparative genomics of the core and accessory genomes of 48 Sinorhizobium strains comprising five genospecies.</title>
        <authorList>
            <person name="Sugawara M."/>
            <person name="Epstein B."/>
            <person name="Badgley B.D."/>
            <person name="Unno T."/>
            <person name="Xu L."/>
            <person name="Reese J."/>
            <person name="Gyaneshwar P."/>
            <person name="Denny R."/>
            <person name="Mudge J."/>
            <person name="Bharti A.K."/>
            <person name="Farmer A.D."/>
            <person name="May G.D."/>
            <person name="Woodward J.E."/>
            <person name="Medigue C."/>
            <person name="Vallenet D."/>
            <person name="Lajus A."/>
            <person name="Rouy Z."/>
            <person name="Martinez-Vaz B."/>
            <person name="Tiffin P."/>
            <person name="Young N.D."/>
            <person name="Sadowsky M.J."/>
        </authorList>
    </citation>
    <scope>NUCLEOTIDE SEQUENCE [LARGE SCALE GENOMIC DNA]</scope>
    <source>
        <strain evidence="1 2">USDA205</strain>
    </source>
</reference>
<dbReference type="EMBL" id="WISZ01000168">
    <property type="protein sequence ID" value="MQX11121.1"/>
    <property type="molecule type" value="Genomic_DNA"/>
</dbReference>
<evidence type="ECO:0000313" key="2">
    <source>
        <dbReference type="Proteomes" id="UP000466694"/>
    </source>
</evidence>
<protein>
    <submittedName>
        <fullName evidence="1">Uncharacterized protein</fullName>
    </submittedName>
</protein>
<evidence type="ECO:0000313" key="1">
    <source>
        <dbReference type="EMBL" id="MQX11121.1"/>
    </source>
</evidence>
<accession>A0A844AFK0</accession>
<organism evidence="1 2">
    <name type="scientific">Rhizobium fredii</name>
    <name type="common">Sinorhizobium fredii</name>
    <dbReference type="NCBI Taxonomy" id="380"/>
    <lineage>
        <taxon>Bacteria</taxon>
        <taxon>Pseudomonadati</taxon>
        <taxon>Pseudomonadota</taxon>
        <taxon>Alphaproteobacteria</taxon>
        <taxon>Hyphomicrobiales</taxon>
        <taxon>Rhizobiaceae</taxon>
        <taxon>Sinorhizobium/Ensifer group</taxon>
        <taxon>Sinorhizobium</taxon>
    </lineage>
</organism>
<comment type="caution">
    <text evidence="1">The sequence shown here is derived from an EMBL/GenBank/DDBJ whole genome shotgun (WGS) entry which is preliminary data.</text>
</comment>
<dbReference type="AlphaFoldDB" id="A0A844AFK0"/>